<reference evidence="2 3" key="1">
    <citation type="submission" date="2013-11" db="EMBL/GenBank/DDBJ databases">
        <title>Comparative genomics of Ignicoccus.</title>
        <authorList>
            <person name="Podar M."/>
        </authorList>
    </citation>
    <scope>NUCLEOTIDE SEQUENCE [LARGE SCALE GENOMIC DNA]</scope>
    <source>
        <strain evidence="2 3">DSM 13165</strain>
    </source>
</reference>
<dbReference type="GeneID" id="30680520"/>
<dbReference type="KEGG" id="iis:EYM_05685"/>
<dbReference type="InterPro" id="IPR038389">
    <property type="entry name" value="PSMG2_sf"/>
</dbReference>
<dbReference type="PANTHER" id="PTHR35610">
    <property type="entry name" value="3-ISOPROPYLMALATE DEHYDRATASE-RELATED"/>
    <property type="match status" value="1"/>
</dbReference>
<dbReference type="InterPro" id="IPR019151">
    <property type="entry name" value="Proteasome_assmbl_chaperone_2"/>
</dbReference>
<evidence type="ECO:0008006" key="4">
    <source>
        <dbReference type="Google" id="ProtNLM"/>
    </source>
</evidence>
<proteinExistence type="predicted"/>
<dbReference type="RefSeq" id="WP_075050046.1">
    <property type="nucleotide sequence ID" value="NZ_CP006867.1"/>
</dbReference>
<evidence type="ECO:0000313" key="2">
    <source>
        <dbReference type="EMBL" id="ALU12611.1"/>
    </source>
</evidence>
<dbReference type="Gene3D" id="3.40.50.10900">
    <property type="entry name" value="PAC-like subunit"/>
    <property type="match status" value="1"/>
</dbReference>
<dbReference type="Proteomes" id="UP000060778">
    <property type="component" value="Chromosome"/>
</dbReference>
<dbReference type="STRING" id="940295.EYM_05685"/>
<sequence>MIIEVHENKRVKAKYLIVGFHDVGLVGIISTRHLIEELGLEQIGGIDIPDEMLVTTVKEGVSNYPIGIYHGGEVALIFPEIPLPPPSVFPLSQAIMDYAARIRCERIISLTGLANPNRLNVKPRPGWIVSQTDIEEMDKLREWGRPLKDGILYGPTAALLKSSMVRNPPTVALLADAFPEFPDPGAAAVVLQGLEKVYGIKVNVEKLLEDAEKIKARLQENVKRAMTVMKEAQPLTYA</sequence>
<accession>A0A0U3EDT8</accession>
<gene>
    <name evidence="2" type="ORF">EYM_05685</name>
</gene>
<feature type="coiled-coil region" evidence="1">
    <location>
        <begin position="201"/>
        <end position="228"/>
    </location>
</feature>
<dbReference type="OrthoDB" id="31247at2157"/>
<dbReference type="EMBL" id="CP006867">
    <property type="protein sequence ID" value="ALU12611.1"/>
    <property type="molecule type" value="Genomic_DNA"/>
</dbReference>
<dbReference type="Pfam" id="PF09754">
    <property type="entry name" value="PAC2"/>
    <property type="match status" value="1"/>
</dbReference>
<evidence type="ECO:0000256" key="1">
    <source>
        <dbReference type="SAM" id="Coils"/>
    </source>
</evidence>
<keyword evidence="1" id="KW-0175">Coiled coil</keyword>
<name>A0A0U3EDT8_9CREN</name>
<dbReference type="PANTHER" id="PTHR35610:SF3">
    <property type="entry name" value="PROTEASOME ASSEMBLY CHAPERONE FAMILY PROTEIN"/>
    <property type="match status" value="1"/>
</dbReference>
<keyword evidence="3" id="KW-1185">Reference proteome</keyword>
<dbReference type="AlphaFoldDB" id="A0A0U3EDT8"/>
<evidence type="ECO:0000313" key="3">
    <source>
        <dbReference type="Proteomes" id="UP000060778"/>
    </source>
</evidence>
<dbReference type="SUPFAM" id="SSF159659">
    <property type="entry name" value="Cgl1923-like"/>
    <property type="match status" value="1"/>
</dbReference>
<protein>
    <recommendedName>
        <fullName evidence="4">Proteasome assembly chaperone family protein</fullName>
    </recommendedName>
</protein>
<organism evidence="2 3">
    <name type="scientific">Ignicoccus islandicus DSM 13165</name>
    <dbReference type="NCBI Taxonomy" id="940295"/>
    <lineage>
        <taxon>Archaea</taxon>
        <taxon>Thermoproteota</taxon>
        <taxon>Thermoprotei</taxon>
        <taxon>Desulfurococcales</taxon>
        <taxon>Desulfurococcaceae</taxon>
        <taxon>Ignicoccus</taxon>
    </lineage>
</organism>